<organism evidence="7 8">
    <name type="scientific">Asparagus officinalis</name>
    <name type="common">Garden asparagus</name>
    <dbReference type="NCBI Taxonomy" id="4686"/>
    <lineage>
        <taxon>Eukaryota</taxon>
        <taxon>Viridiplantae</taxon>
        <taxon>Streptophyta</taxon>
        <taxon>Embryophyta</taxon>
        <taxon>Tracheophyta</taxon>
        <taxon>Spermatophyta</taxon>
        <taxon>Magnoliopsida</taxon>
        <taxon>Liliopsida</taxon>
        <taxon>Asparagales</taxon>
        <taxon>Asparagaceae</taxon>
        <taxon>Asparagoideae</taxon>
        <taxon>Asparagus</taxon>
    </lineage>
</organism>
<dbReference type="GO" id="GO:0009506">
    <property type="term" value="C:plasmodesma"/>
    <property type="evidence" value="ECO:0007669"/>
    <property type="project" value="TreeGrafter"/>
</dbReference>
<evidence type="ECO:0000256" key="2">
    <source>
        <dbReference type="ARBA" id="ARBA00022692"/>
    </source>
</evidence>
<evidence type="ECO:0000313" key="7">
    <source>
        <dbReference type="EMBL" id="ONK57503.1"/>
    </source>
</evidence>
<keyword evidence="3 5" id="KW-1133">Transmembrane helix</keyword>
<reference evidence="8" key="1">
    <citation type="journal article" date="2017" name="Nat. Commun.">
        <title>The asparagus genome sheds light on the origin and evolution of a young Y chromosome.</title>
        <authorList>
            <person name="Harkess A."/>
            <person name="Zhou J."/>
            <person name="Xu C."/>
            <person name="Bowers J.E."/>
            <person name="Van der Hulst R."/>
            <person name="Ayyampalayam S."/>
            <person name="Mercati F."/>
            <person name="Riccardi P."/>
            <person name="McKain M.R."/>
            <person name="Kakrana A."/>
            <person name="Tang H."/>
            <person name="Ray J."/>
            <person name="Groenendijk J."/>
            <person name="Arikit S."/>
            <person name="Mathioni S.M."/>
            <person name="Nakano M."/>
            <person name="Shan H."/>
            <person name="Telgmann-Rauber A."/>
            <person name="Kanno A."/>
            <person name="Yue Z."/>
            <person name="Chen H."/>
            <person name="Li W."/>
            <person name="Chen Y."/>
            <person name="Xu X."/>
            <person name="Zhang Y."/>
            <person name="Luo S."/>
            <person name="Chen H."/>
            <person name="Gao J."/>
            <person name="Mao Z."/>
            <person name="Pires J.C."/>
            <person name="Luo M."/>
            <person name="Kudrna D."/>
            <person name="Wing R.A."/>
            <person name="Meyers B.C."/>
            <person name="Yi K."/>
            <person name="Kong H."/>
            <person name="Lavrijsen P."/>
            <person name="Sunseri F."/>
            <person name="Falavigna A."/>
            <person name="Ye Y."/>
            <person name="Leebens-Mack J.H."/>
            <person name="Chen G."/>
        </authorList>
    </citation>
    <scope>NUCLEOTIDE SEQUENCE [LARGE SCALE GENOMIC DNA]</scope>
    <source>
        <strain evidence="8">cv. DH0086</strain>
    </source>
</reference>
<dbReference type="InterPro" id="IPR044839">
    <property type="entry name" value="NDR1-like"/>
</dbReference>
<proteinExistence type="predicted"/>
<dbReference type="PANTHER" id="PTHR31415">
    <property type="entry name" value="OS05G0367900 PROTEIN"/>
    <property type="match status" value="1"/>
</dbReference>
<evidence type="ECO:0000313" key="8">
    <source>
        <dbReference type="Proteomes" id="UP000243459"/>
    </source>
</evidence>
<evidence type="ECO:0000256" key="3">
    <source>
        <dbReference type="ARBA" id="ARBA00022989"/>
    </source>
</evidence>
<evidence type="ECO:0000256" key="5">
    <source>
        <dbReference type="SAM" id="Phobius"/>
    </source>
</evidence>
<feature type="transmembrane region" description="Helical" evidence="5">
    <location>
        <begin position="15"/>
        <end position="35"/>
    </location>
</feature>
<gene>
    <name evidence="7" type="ORF">A4U43_C09F1170</name>
</gene>
<evidence type="ECO:0000256" key="4">
    <source>
        <dbReference type="ARBA" id="ARBA00023136"/>
    </source>
</evidence>
<keyword evidence="2 5" id="KW-0812">Transmembrane</keyword>
<dbReference type="OMA" id="CPLNIHR"/>
<sequence length="195" mass="22510">MASNSSNGCLWNLCLSLFKLIVSLGITIFIFWLIFRPSKPKAFIESARLAQFNLTNVHKPNASLTYNLTLNLSVHNPNKRISFYYDYIEAQAQYDGTQFGLDSNFPAFFQHHKDTTVLYPKFMGRAVGLGSVVSTTFEREKREGFFYVDLMVYCKVRIKVMFFKFGHFKPKFGCRLKLAEKPDGGFERTKCDVDF</sequence>
<dbReference type="OrthoDB" id="1889094at2759"/>
<dbReference type="PANTHER" id="PTHR31415:SF4">
    <property type="entry name" value="NDR1_HIN1-LIKE PROTEIN 3"/>
    <property type="match status" value="1"/>
</dbReference>
<name>A0A5P1E687_ASPOF</name>
<accession>A0A5P1E687</accession>
<evidence type="ECO:0000256" key="1">
    <source>
        <dbReference type="ARBA" id="ARBA00004167"/>
    </source>
</evidence>
<feature type="domain" description="Late embryogenesis abundant protein LEA-2 subgroup" evidence="6">
    <location>
        <begin position="72"/>
        <end position="122"/>
    </location>
</feature>
<dbReference type="GO" id="GO:0098542">
    <property type="term" value="P:defense response to other organism"/>
    <property type="evidence" value="ECO:0007669"/>
    <property type="project" value="InterPro"/>
</dbReference>
<evidence type="ECO:0000259" key="6">
    <source>
        <dbReference type="Pfam" id="PF03168"/>
    </source>
</evidence>
<protein>
    <recommendedName>
        <fullName evidence="6">Late embryogenesis abundant protein LEA-2 subgroup domain-containing protein</fullName>
    </recommendedName>
</protein>
<dbReference type="Proteomes" id="UP000243459">
    <property type="component" value="Chromosome 9"/>
</dbReference>
<dbReference type="AlphaFoldDB" id="A0A5P1E687"/>
<dbReference type="GO" id="GO:0005886">
    <property type="term" value="C:plasma membrane"/>
    <property type="evidence" value="ECO:0007669"/>
    <property type="project" value="TreeGrafter"/>
</dbReference>
<dbReference type="Pfam" id="PF03168">
    <property type="entry name" value="LEA_2"/>
    <property type="match status" value="1"/>
</dbReference>
<keyword evidence="4 5" id="KW-0472">Membrane</keyword>
<dbReference type="EMBL" id="CM007389">
    <property type="protein sequence ID" value="ONK57503.1"/>
    <property type="molecule type" value="Genomic_DNA"/>
</dbReference>
<comment type="subcellular location">
    <subcellularLocation>
        <location evidence="1">Membrane</location>
        <topology evidence="1">Single-pass membrane protein</topology>
    </subcellularLocation>
</comment>
<dbReference type="InterPro" id="IPR004864">
    <property type="entry name" value="LEA_2"/>
</dbReference>
<keyword evidence="8" id="KW-1185">Reference proteome</keyword>
<dbReference type="Gramene" id="ONK57503">
    <property type="protein sequence ID" value="ONK57503"/>
    <property type="gene ID" value="A4U43_C09F1170"/>
</dbReference>